<dbReference type="AlphaFoldDB" id="A0A1Q5PID3"/>
<dbReference type="Proteomes" id="UP000186551">
    <property type="component" value="Unassembled WGS sequence"/>
</dbReference>
<feature type="signal peptide" evidence="1">
    <location>
        <begin position="1"/>
        <end position="22"/>
    </location>
</feature>
<dbReference type="OrthoDB" id="851990at2"/>
<evidence type="ECO:0008006" key="4">
    <source>
        <dbReference type="Google" id="ProtNLM"/>
    </source>
</evidence>
<keyword evidence="3" id="KW-1185">Reference proteome</keyword>
<dbReference type="PROSITE" id="PS51257">
    <property type="entry name" value="PROKAR_LIPOPROTEIN"/>
    <property type="match status" value="1"/>
</dbReference>
<keyword evidence="1" id="KW-0732">Signal</keyword>
<dbReference type="STRING" id="1797110.A3841_08065"/>
<dbReference type="InterPro" id="IPR024404">
    <property type="entry name" value="Lipid-bd_put"/>
</dbReference>
<reference evidence="2 3" key="1">
    <citation type="submission" date="2016-03" db="EMBL/GenBank/DDBJ databases">
        <title>Genome sequence of Pontibacter sp. nov., of the family cytophagaceae, isolated from marine sediment of the Yellow Sea, China.</title>
        <authorList>
            <person name="Zhang G."/>
            <person name="Zhang R."/>
        </authorList>
    </citation>
    <scope>NUCLEOTIDE SEQUENCE [LARGE SCALE GENOMIC DNA]</scope>
    <source>
        <strain evidence="2 3">S10-8</strain>
    </source>
</reference>
<sequence>MKLKYTLLLTLFLSLGAFTSCDDDDDDDIDYTATYPVSGDWVVTFNVETAPGQFEPLTDPTEVLIYNTAANTPTEVWVDDEGNFWEFKVKAPLDIKNLTFGGENLENDYYPSQVTITDGQVFLGAVEVNNRMQDSIYFRVSFSDDTDAEGNEAPFGTIYHVYGHRKTGFEFE</sequence>
<accession>A0A1Q5PID3</accession>
<organism evidence="2 3">
    <name type="scientific">Pontibacter flavimaris</name>
    <dbReference type="NCBI Taxonomy" id="1797110"/>
    <lineage>
        <taxon>Bacteria</taxon>
        <taxon>Pseudomonadati</taxon>
        <taxon>Bacteroidota</taxon>
        <taxon>Cytophagia</taxon>
        <taxon>Cytophagales</taxon>
        <taxon>Hymenobacteraceae</taxon>
        <taxon>Pontibacter</taxon>
    </lineage>
</organism>
<evidence type="ECO:0000313" key="2">
    <source>
        <dbReference type="EMBL" id="OKL41952.1"/>
    </source>
</evidence>
<evidence type="ECO:0000256" key="1">
    <source>
        <dbReference type="SAM" id="SignalP"/>
    </source>
</evidence>
<dbReference type="Pfam" id="PF12888">
    <property type="entry name" value="Lipid_bd"/>
    <property type="match status" value="1"/>
</dbReference>
<dbReference type="InterPro" id="IPR038668">
    <property type="entry name" value="Lipid-bd_sf"/>
</dbReference>
<proteinExistence type="predicted"/>
<protein>
    <recommendedName>
        <fullName evidence="4">Lipid-binding hydrolase</fullName>
    </recommendedName>
</protein>
<name>A0A1Q5PID3_9BACT</name>
<dbReference type="Gene3D" id="2.40.128.220">
    <property type="match status" value="1"/>
</dbReference>
<dbReference type="EMBL" id="LVWA01000002">
    <property type="protein sequence ID" value="OKL41952.1"/>
    <property type="molecule type" value="Genomic_DNA"/>
</dbReference>
<evidence type="ECO:0000313" key="3">
    <source>
        <dbReference type="Proteomes" id="UP000186551"/>
    </source>
</evidence>
<comment type="caution">
    <text evidence="2">The sequence shown here is derived from an EMBL/GenBank/DDBJ whole genome shotgun (WGS) entry which is preliminary data.</text>
</comment>
<feature type="chain" id="PRO_5011959595" description="Lipid-binding hydrolase" evidence="1">
    <location>
        <begin position="23"/>
        <end position="172"/>
    </location>
</feature>
<gene>
    <name evidence="2" type="ORF">A3841_08065</name>
</gene>
<dbReference type="RefSeq" id="WP_073850397.1">
    <property type="nucleotide sequence ID" value="NZ_LVWA01000002.1"/>
</dbReference>